<dbReference type="SMART" id="SM00670">
    <property type="entry name" value="PINc"/>
    <property type="match status" value="1"/>
</dbReference>
<dbReference type="STRING" id="305507.SAMN04489724_4689"/>
<reference evidence="3" key="1">
    <citation type="submission" date="2016-10" db="EMBL/GenBank/DDBJ databases">
        <authorList>
            <person name="Varghese N."/>
            <person name="Submissions S."/>
        </authorList>
    </citation>
    <scope>NUCLEOTIDE SEQUENCE [LARGE SCALE GENOMIC DNA]</scope>
    <source>
        <strain evidence="3">DSM 23445</strain>
    </source>
</reference>
<dbReference type="SUPFAM" id="SSF88723">
    <property type="entry name" value="PIN domain-like"/>
    <property type="match status" value="1"/>
</dbReference>
<name>A0A1I7E199_9BACT</name>
<accession>A0A1I7E199</accession>
<evidence type="ECO:0000313" key="3">
    <source>
        <dbReference type="Proteomes" id="UP000199673"/>
    </source>
</evidence>
<dbReference type="Pfam" id="PF10130">
    <property type="entry name" value="PIN_2"/>
    <property type="match status" value="1"/>
</dbReference>
<sequence length="146" mass="16706">MKVVIDTNIIFSVLLNSEGTIGDLLFNSDEKFEFYSCAYMRSEIRIHWEKLKKISALSEEQLQVSYDLVLSKLKFINEEIIPSDTWLVSEKLTKPIDPDDIAFVALTLFLEATLWTGDKILYSGLKNNGSQNVVNTKDLLAIRQEK</sequence>
<dbReference type="InterPro" id="IPR002716">
    <property type="entry name" value="PIN_dom"/>
</dbReference>
<keyword evidence="3" id="KW-1185">Reference proteome</keyword>
<evidence type="ECO:0000313" key="2">
    <source>
        <dbReference type="EMBL" id="SFU17697.1"/>
    </source>
</evidence>
<dbReference type="EMBL" id="FPBF01000009">
    <property type="protein sequence ID" value="SFU17697.1"/>
    <property type="molecule type" value="Genomic_DNA"/>
</dbReference>
<dbReference type="Gene3D" id="3.40.50.1010">
    <property type="entry name" value="5'-nuclease"/>
    <property type="match status" value="1"/>
</dbReference>
<proteinExistence type="predicted"/>
<dbReference type="InterPro" id="IPR029060">
    <property type="entry name" value="PIN-like_dom_sf"/>
</dbReference>
<evidence type="ECO:0000259" key="1">
    <source>
        <dbReference type="SMART" id="SM00670"/>
    </source>
</evidence>
<dbReference type="CDD" id="cd09871">
    <property type="entry name" value="PIN_MtVapC28-VapC30-like"/>
    <property type="match status" value="1"/>
</dbReference>
<gene>
    <name evidence="2" type="ORF">SAMN04489724_4689</name>
</gene>
<dbReference type="AlphaFoldDB" id="A0A1I7E199"/>
<dbReference type="RefSeq" id="WP_091697787.1">
    <property type="nucleotide sequence ID" value="NZ_FPBF01000009.1"/>
</dbReference>
<dbReference type="Proteomes" id="UP000199673">
    <property type="component" value="Unassembled WGS sequence"/>
</dbReference>
<dbReference type="InterPro" id="IPR002850">
    <property type="entry name" value="PIN_toxin-like"/>
</dbReference>
<feature type="domain" description="PIN" evidence="1">
    <location>
        <begin position="1"/>
        <end position="123"/>
    </location>
</feature>
<protein>
    <submittedName>
        <fullName evidence="2">Putative toxin-antitoxin system toxin component, PIN family</fullName>
    </submittedName>
</protein>
<organism evidence="2 3">
    <name type="scientific">Algoriphagus locisalis</name>
    <dbReference type="NCBI Taxonomy" id="305507"/>
    <lineage>
        <taxon>Bacteria</taxon>
        <taxon>Pseudomonadati</taxon>
        <taxon>Bacteroidota</taxon>
        <taxon>Cytophagia</taxon>
        <taxon>Cytophagales</taxon>
        <taxon>Cyclobacteriaceae</taxon>
        <taxon>Algoriphagus</taxon>
    </lineage>
</organism>
<dbReference type="OrthoDB" id="799916at2"/>
<dbReference type="NCBIfam" id="TIGR00305">
    <property type="entry name" value="putative toxin-antitoxin system toxin component, PIN family"/>
    <property type="match status" value="1"/>
</dbReference>